<feature type="region of interest" description="Disordered" evidence="17">
    <location>
        <begin position="503"/>
        <end position="680"/>
    </location>
</feature>
<comment type="cofactor">
    <cofactor evidence="1">
        <name>Mn(2+)</name>
        <dbReference type="ChEBI" id="CHEBI:29035"/>
    </cofactor>
</comment>
<dbReference type="SUPFAM" id="SSF81631">
    <property type="entry name" value="PAP/OAS1 substrate-binding domain"/>
    <property type="match status" value="1"/>
</dbReference>
<proteinExistence type="inferred from homology"/>
<dbReference type="Gene3D" id="3.30.460.10">
    <property type="entry name" value="Beta Polymerase, domain 2"/>
    <property type="match status" value="1"/>
</dbReference>
<evidence type="ECO:0000256" key="8">
    <source>
        <dbReference type="ARBA" id="ARBA00022840"/>
    </source>
</evidence>
<dbReference type="Pfam" id="PF20750">
    <property type="entry name" value="PAP_NTPase"/>
    <property type="match status" value="1"/>
</dbReference>
<evidence type="ECO:0000256" key="13">
    <source>
        <dbReference type="ARBA" id="ARBA00048830"/>
    </source>
</evidence>
<feature type="binding site" evidence="15">
    <location>
        <position position="170"/>
    </location>
    <ligand>
        <name>ATP</name>
        <dbReference type="ChEBI" id="CHEBI:30616"/>
    </ligand>
</feature>
<dbReference type="Gene3D" id="1.10.1410.10">
    <property type="match status" value="1"/>
</dbReference>
<evidence type="ECO:0000313" key="21">
    <source>
        <dbReference type="EMBL" id="CAK6963225.1"/>
    </source>
</evidence>
<feature type="binding site" evidence="15">
    <location>
        <position position="240"/>
    </location>
    <ligand>
        <name>ATP</name>
        <dbReference type="ChEBI" id="CHEBI:30616"/>
    </ligand>
</feature>
<feature type="binding site" evidence="16">
    <location>
        <position position="118"/>
    </location>
    <ligand>
        <name>Mg(2+)</name>
        <dbReference type="ChEBI" id="CHEBI:18420"/>
        <label>2</label>
        <note>catalytic</note>
    </ligand>
</feature>
<dbReference type="Pfam" id="PF04928">
    <property type="entry name" value="PAP_central"/>
    <property type="match status" value="1"/>
</dbReference>
<evidence type="ECO:0000259" key="20">
    <source>
        <dbReference type="Pfam" id="PF20750"/>
    </source>
</evidence>
<evidence type="ECO:0000256" key="15">
    <source>
        <dbReference type="PIRSR" id="PIRSR018425-1"/>
    </source>
</evidence>
<dbReference type="Proteomes" id="UP001314229">
    <property type="component" value="Unassembled WGS sequence"/>
</dbReference>
<evidence type="ECO:0000256" key="9">
    <source>
        <dbReference type="ARBA" id="ARBA00022842"/>
    </source>
</evidence>
<dbReference type="EC" id="2.7.7.19" evidence="14"/>
<keyword evidence="8 14" id="KW-0067">ATP-binding</keyword>
<evidence type="ECO:0000256" key="12">
    <source>
        <dbReference type="ARBA" id="ARBA00023242"/>
    </source>
</evidence>
<feature type="domain" description="Poly(A) polymerase central" evidence="19">
    <location>
        <begin position="222"/>
        <end position="366"/>
    </location>
</feature>
<dbReference type="GO" id="GO:1990817">
    <property type="term" value="F:poly(A) RNA polymerase activity"/>
    <property type="evidence" value="ECO:0007669"/>
    <property type="project" value="UniProtKB-UniRule"/>
</dbReference>
<dbReference type="GO" id="GO:0031123">
    <property type="term" value="P:RNA 3'-end processing"/>
    <property type="evidence" value="ECO:0007669"/>
    <property type="project" value="InterPro"/>
</dbReference>
<dbReference type="EMBL" id="CAWUFR010000063">
    <property type="protein sequence ID" value="CAK6963225.1"/>
    <property type="molecule type" value="Genomic_DNA"/>
</dbReference>
<feature type="compositionally biased region" description="Polar residues" evidence="17">
    <location>
        <begin position="511"/>
        <end position="520"/>
    </location>
</feature>
<evidence type="ECO:0000259" key="19">
    <source>
        <dbReference type="Pfam" id="PF04928"/>
    </source>
</evidence>
<evidence type="ECO:0000256" key="3">
    <source>
        <dbReference type="ARBA" id="ARBA00010912"/>
    </source>
</evidence>
<feature type="domain" description="Poly(A) polymerase nucleotidyltransferase" evidence="20">
    <location>
        <begin position="24"/>
        <end position="217"/>
    </location>
</feature>
<dbReference type="FunFam" id="3.30.460.10:FF:000002">
    <property type="entry name" value="Poly(A) polymerase alpha, putative"/>
    <property type="match status" value="1"/>
</dbReference>
<dbReference type="InterPro" id="IPR014492">
    <property type="entry name" value="PolyA_polymerase"/>
</dbReference>
<keyword evidence="11" id="KW-0464">Manganese</keyword>
<reference evidence="21 22" key="1">
    <citation type="submission" date="2024-01" db="EMBL/GenBank/DDBJ databases">
        <authorList>
            <person name="Alioto T."/>
            <person name="Alioto T."/>
            <person name="Gomez Garrido J."/>
        </authorList>
    </citation>
    <scope>NUCLEOTIDE SEQUENCE [LARGE SCALE GENOMIC DNA]</scope>
</reference>
<dbReference type="GO" id="GO:0005634">
    <property type="term" value="C:nucleus"/>
    <property type="evidence" value="ECO:0007669"/>
    <property type="project" value="UniProtKB-SubCell"/>
</dbReference>
<feature type="compositionally biased region" description="Low complexity" evidence="17">
    <location>
        <begin position="624"/>
        <end position="637"/>
    </location>
</feature>
<feature type="binding site" evidence="16">
    <location>
        <position position="170"/>
    </location>
    <ligand>
        <name>Mg(2+)</name>
        <dbReference type="ChEBI" id="CHEBI:18420"/>
        <label>2</label>
        <note>catalytic</note>
    </ligand>
</feature>
<evidence type="ECO:0000256" key="4">
    <source>
        <dbReference type="ARBA" id="ARBA00022664"/>
    </source>
</evidence>
<dbReference type="Pfam" id="PF04926">
    <property type="entry name" value="PAP_RNA-bind"/>
    <property type="match status" value="1"/>
</dbReference>
<accession>A0AAV1NUS7</accession>
<dbReference type="InterPro" id="IPR048840">
    <property type="entry name" value="PolA_pol_NTPase"/>
</dbReference>
<keyword evidence="4 14" id="KW-0507">mRNA processing</keyword>
<keyword evidence="6 16" id="KW-0479">Metal-binding</keyword>
<feature type="compositionally biased region" description="Polar residues" evidence="17">
    <location>
        <begin position="608"/>
        <end position="623"/>
    </location>
</feature>
<dbReference type="GO" id="GO:0005524">
    <property type="term" value="F:ATP binding"/>
    <property type="evidence" value="ECO:0007669"/>
    <property type="project" value="UniProtKB-UniRule"/>
</dbReference>
<dbReference type="InterPro" id="IPR007012">
    <property type="entry name" value="PolA_pol_cen_dom"/>
</dbReference>
<feature type="binding site" evidence="16">
    <location>
        <position position="116"/>
    </location>
    <ligand>
        <name>Mg(2+)</name>
        <dbReference type="ChEBI" id="CHEBI:18420"/>
        <label>2</label>
        <note>catalytic</note>
    </ligand>
</feature>
<dbReference type="GO" id="GO:0006397">
    <property type="term" value="P:mRNA processing"/>
    <property type="evidence" value="ECO:0007669"/>
    <property type="project" value="UniProtKB-KW"/>
</dbReference>
<dbReference type="FunFam" id="1.10.1410.10:FF:000001">
    <property type="entry name" value="Putative poly(A) polymerase gamma"/>
    <property type="match status" value="1"/>
</dbReference>
<dbReference type="InterPro" id="IPR011068">
    <property type="entry name" value="NuclTrfase_I-like_C"/>
</dbReference>
<comment type="function">
    <text evidence="14">Polymerase that creates the 3'-poly(A) tail of mRNA's.</text>
</comment>
<dbReference type="CDD" id="cd05402">
    <property type="entry name" value="NT_PAP_TUTase"/>
    <property type="match status" value="1"/>
</dbReference>
<comment type="cofactor">
    <cofactor evidence="16">
        <name>Mg(2+)</name>
        <dbReference type="ChEBI" id="CHEBI:18420"/>
    </cofactor>
    <text evidence="16">Binds 2 magnesium ions. Also active with manganese.</text>
</comment>
<keyword evidence="10" id="KW-0694">RNA-binding</keyword>
<dbReference type="Gene3D" id="3.30.70.590">
    <property type="entry name" value="Poly(A) polymerase predicted RNA binding domain"/>
    <property type="match status" value="1"/>
</dbReference>
<keyword evidence="9 16" id="KW-0460">Magnesium</keyword>
<feature type="binding site" evidence="15">
    <location>
        <begin position="116"/>
        <end position="118"/>
    </location>
    <ligand>
        <name>ATP</name>
        <dbReference type="ChEBI" id="CHEBI:30616"/>
    </ligand>
</feature>
<feature type="binding site" evidence="16">
    <location>
        <position position="116"/>
    </location>
    <ligand>
        <name>Mg(2+)</name>
        <dbReference type="ChEBI" id="CHEBI:18420"/>
        <label>1</label>
        <note>catalytic</note>
    </ligand>
</feature>
<evidence type="ECO:0000256" key="17">
    <source>
        <dbReference type="SAM" id="MobiDB-lite"/>
    </source>
</evidence>
<dbReference type="SUPFAM" id="SSF81301">
    <property type="entry name" value="Nucleotidyltransferase"/>
    <property type="match status" value="1"/>
</dbReference>
<evidence type="ECO:0000256" key="10">
    <source>
        <dbReference type="ARBA" id="ARBA00022884"/>
    </source>
</evidence>
<evidence type="ECO:0000256" key="6">
    <source>
        <dbReference type="ARBA" id="ARBA00022723"/>
    </source>
</evidence>
<feature type="domain" description="Poly(A) polymerase RNA-binding" evidence="18">
    <location>
        <begin position="369"/>
        <end position="434"/>
    </location>
</feature>
<name>A0AAV1NUS7_SCOSC</name>
<gene>
    <name evidence="21" type="ORF">FSCOSCO3_A023944</name>
</gene>
<protein>
    <recommendedName>
        <fullName evidence="14">Poly(A) polymerase</fullName>
        <ecNumber evidence="14">2.7.7.19</ecNumber>
    </recommendedName>
</protein>
<dbReference type="AlphaFoldDB" id="A0AAV1NUS7"/>
<evidence type="ECO:0000256" key="11">
    <source>
        <dbReference type="ARBA" id="ARBA00023211"/>
    </source>
</evidence>
<comment type="catalytic activity">
    <reaction evidence="13 14">
        <text>RNA(n) + ATP = RNA(n)-3'-adenine ribonucleotide + diphosphate</text>
        <dbReference type="Rhea" id="RHEA:11332"/>
        <dbReference type="Rhea" id="RHEA-COMP:14527"/>
        <dbReference type="Rhea" id="RHEA-COMP:17347"/>
        <dbReference type="ChEBI" id="CHEBI:30616"/>
        <dbReference type="ChEBI" id="CHEBI:33019"/>
        <dbReference type="ChEBI" id="CHEBI:140395"/>
        <dbReference type="ChEBI" id="CHEBI:173115"/>
        <dbReference type="EC" id="2.7.7.19"/>
    </reaction>
</comment>
<evidence type="ECO:0000256" key="7">
    <source>
        <dbReference type="ARBA" id="ARBA00022741"/>
    </source>
</evidence>
<feature type="binding site" evidence="15">
    <location>
        <position position="112"/>
    </location>
    <ligand>
        <name>ATP</name>
        <dbReference type="ChEBI" id="CHEBI:30616"/>
    </ligand>
</feature>
<comment type="subcellular location">
    <subcellularLocation>
        <location evidence="2 14">Nucleus</location>
    </subcellularLocation>
</comment>
<keyword evidence="7 14" id="KW-0547">Nucleotide-binding</keyword>
<dbReference type="PANTHER" id="PTHR10682">
    <property type="entry name" value="POLY A POLYMERASE"/>
    <property type="match status" value="1"/>
</dbReference>
<dbReference type="PIRSF" id="PIRSF018425">
    <property type="entry name" value="PolyA_polymerase"/>
    <property type="match status" value="1"/>
</dbReference>
<dbReference type="PANTHER" id="PTHR10682:SF9">
    <property type="entry name" value="POLY(A) POLYMERASE ALPHA"/>
    <property type="match status" value="1"/>
</dbReference>
<feature type="binding site" evidence="16">
    <location>
        <position position="118"/>
    </location>
    <ligand>
        <name>Mg(2+)</name>
        <dbReference type="ChEBI" id="CHEBI:18420"/>
        <label>1</label>
        <note>catalytic</note>
    </ligand>
</feature>
<sequence length="699" mass="78380">MQIPHFSIFKAQAPSCEDIPKWYGISGPISEDFPNEADLMQTRKLCDSLKSNGVFEDALELQHREKVLKRLESLYKEWLTELCEKQNLPESVTENVGGKIFPFGSFHLGVHTKGADIDALCVGPGFVERKEFFTSFFEKLKAQEEVEDIRAIEEAYVPVIKLSYDEIEIDLIFAQVPLKSITENLDLCNNKLLKGIDKRCVRSLNGYRVSGEILSLVPNVHNFRLTLRAIKLWAKRCNIYSNMLGFLGGVSWAILVARICQLYPHATASTLVLKFFKVFSKWEWPIPILLKEVKDYHFGFPVWDPRVNVSDCCHLMPIITPAYPQQNSTVNVSPSTLAIMKEEMKRGHDICEEVQQKKAQWSKLFETPDFFEKYQHYILLQASAATEKQHLEWVGLVESKIRLLVGTLERNEHISLAHVNLQPFAGSRNAKNKEGRKTKWLIGILFKEVSKNLKIDLTYDLLSFSDTVHSQAERCKIYEEGMTISAAYVKRENLHWVMPNGKQKKVFTPKPTHTVSSETLATVPPSHTPPVSAGQQAAERKAWPQSDMPAENLNADKESVSGTSSSPSQGSTPSKPSSPSTVPRATKRPSSPHSENPAKKLKEDMESTPETKGTSTNKPTTGVSLSESPSPTLSPPSAKRPATSEPETPAKKSKFDLSSPTDELSDMPPGPTEPLTSMKRTIKLKLVRYSTELGIETSP</sequence>
<feature type="binding site" evidence="15">
    <location>
        <position position="231"/>
    </location>
    <ligand>
        <name>ATP</name>
        <dbReference type="ChEBI" id="CHEBI:30616"/>
    </ligand>
</feature>
<evidence type="ECO:0000256" key="14">
    <source>
        <dbReference type="PIRNR" id="PIRNR018425"/>
    </source>
</evidence>
<comment type="caution">
    <text evidence="21">The sequence shown here is derived from an EMBL/GenBank/DDBJ whole genome shotgun (WGS) entry which is preliminary data.</text>
</comment>
<dbReference type="InterPro" id="IPR007010">
    <property type="entry name" value="PolA_pol_RNA-bd_dom"/>
</dbReference>
<evidence type="ECO:0000256" key="1">
    <source>
        <dbReference type="ARBA" id="ARBA00001936"/>
    </source>
</evidence>
<dbReference type="GO" id="GO:0003723">
    <property type="term" value="F:RNA binding"/>
    <property type="evidence" value="ECO:0007669"/>
    <property type="project" value="UniProtKB-UniRule"/>
</dbReference>
<organism evidence="21 22">
    <name type="scientific">Scomber scombrus</name>
    <name type="common">Atlantic mackerel</name>
    <name type="synonym">Scomber vernalis</name>
    <dbReference type="NCBI Taxonomy" id="13677"/>
    <lineage>
        <taxon>Eukaryota</taxon>
        <taxon>Metazoa</taxon>
        <taxon>Chordata</taxon>
        <taxon>Craniata</taxon>
        <taxon>Vertebrata</taxon>
        <taxon>Euteleostomi</taxon>
        <taxon>Actinopterygii</taxon>
        <taxon>Neopterygii</taxon>
        <taxon>Teleostei</taxon>
        <taxon>Neoteleostei</taxon>
        <taxon>Acanthomorphata</taxon>
        <taxon>Pelagiaria</taxon>
        <taxon>Scombriformes</taxon>
        <taxon>Scombridae</taxon>
        <taxon>Scomber</taxon>
    </lineage>
</organism>
<evidence type="ECO:0000313" key="22">
    <source>
        <dbReference type="Proteomes" id="UP001314229"/>
    </source>
</evidence>
<feature type="compositionally biased region" description="Basic and acidic residues" evidence="17">
    <location>
        <begin position="596"/>
        <end position="605"/>
    </location>
</feature>
<evidence type="ECO:0000256" key="16">
    <source>
        <dbReference type="PIRSR" id="PIRSR018425-2"/>
    </source>
</evidence>
<keyword evidence="12 14" id="KW-0539">Nucleus</keyword>
<evidence type="ECO:0000256" key="2">
    <source>
        <dbReference type="ARBA" id="ARBA00004123"/>
    </source>
</evidence>
<dbReference type="InterPro" id="IPR043519">
    <property type="entry name" value="NT_sf"/>
</dbReference>
<evidence type="ECO:0000259" key="18">
    <source>
        <dbReference type="Pfam" id="PF04926"/>
    </source>
</evidence>
<dbReference type="SUPFAM" id="SSF55003">
    <property type="entry name" value="PAP/Archaeal CCA-adding enzyme, C-terminal domain"/>
    <property type="match status" value="1"/>
</dbReference>
<keyword evidence="5 14" id="KW-0808">Transferase</keyword>
<feature type="binding site" evidence="15">
    <location>
        <begin position="103"/>
        <end position="105"/>
    </location>
    <ligand>
        <name>ATP</name>
        <dbReference type="ChEBI" id="CHEBI:30616"/>
    </ligand>
</feature>
<keyword evidence="22" id="KW-1185">Reference proteome</keyword>
<comment type="similarity">
    <text evidence="3 14">Belongs to the poly(A) polymerase family.</text>
</comment>
<evidence type="ECO:0000256" key="5">
    <source>
        <dbReference type="ARBA" id="ARBA00022679"/>
    </source>
</evidence>
<dbReference type="GO" id="GO:0046872">
    <property type="term" value="F:metal ion binding"/>
    <property type="evidence" value="ECO:0007669"/>
    <property type="project" value="UniProtKB-KW"/>
</dbReference>
<feature type="binding site" evidence="15">
    <location>
        <begin position="249"/>
        <end position="250"/>
    </location>
    <ligand>
        <name>ATP</name>
        <dbReference type="ChEBI" id="CHEBI:30616"/>
    </ligand>
</feature>
<feature type="compositionally biased region" description="Low complexity" evidence="17">
    <location>
        <begin position="560"/>
        <end position="583"/>
    </location>
</feature>